<evidence type="ECO:0000256" key="1">
    <source>
        <dbReference type="SAM" id="MobiDB-lite"/>
    </source>
</evidence>
<proteinExistence type="predicted"/>
<accession>A0A9D4YTX4</accession>
<comment type="caution">
    <text evidence="2">The sequence shown here is derived from an EMBL/GenBank/DDBJ whole genome shotgun (WGS) entry which is preliminary data.</text>
</comment>
<feature type="region of interest" description="Disordered" evidence="1">
    <location>
        <begin position="1"/>
        <end position="22"/>
    </location>
</feature>
<protein>
    <submittedName>
        <fullName evidence="2">Uncharacterized protein</fullName>
    </submittedName>
</protein>
<evidence type="ECO:0000313" key="2">
    <source>
        <dbReference type="EMBL" id="KAI3425866.1"/>
    </source>
</evidence>
<organism evidence="2 3">
    <name type="scientific">Chlorella vulgaris</name>
    <name type="common">Green alga</name>
    <dbReference type="NCBI Taxonomy" id="3077"/>
    <lineage>
        <taxon>Eukaryota</taxon>
        <taxon>Viridiplantae</taxon>
        <taxon>Chlorophyta</taxon>
        <taxon>core chlorophytes</taxon>
        <taxon>Trebouxiophyceae</taxon>
        <taxon>Chlorellales</taxon>
        <taxon>Chlorellaceae</taxon>
        <taxon>Chlorella clade</taxon>
        <taxon>Chlorella</taxon>
    </lineage>
</organism>
<name>A0A9D4YTX4_CHLVU</name>
<dbReference type="Proteomes" id="UP001055712">
    <property type="component" value="Unassembled WGS sequence"/>
</dbReference>
<evidence type="ECO:0000313" key="3">
    <source>
        <dbReference type="Proteomes" id="UP001055712"/>
    </source>
</evidence>
<gene>
    <name evidence="2" type="ORF">D9Q98_007839</name>
</gene>
<reference evidence="2" key="1">
    <citation type="journal article" date="2019" name="Plant J.">
        <title>Chlorella vulgaris genome assembly and annotation reveals the molecular basis for metabolic acclimation to high light conditions.</title>
        <authorList>
            <person name="Cecchin M."/>
            <person name="Marcolungo L."/>
            <person name="Rossato M."/>
            <person name="Girolomoni L."/>
            <person name="Cosentino E."/>
            <person name="Cuine S."/>
            <person name="Li-Beisson Y."/>
            <person name="Delledonne M."/>
            <person name="Ballottari M."/>
        </authorList>
    </citation>
    <scope>NUCLEOTIDE SEQUENCE</scope>
    <source>
        <strain evidence="2">211/11P</strain>
    </source>
</reference>
<reference evidence="2" key="2">
    <citation type="submission" date="2020-11" db="EMBL/GenBank/DDBJ databases">
        <authorList>
            <person name="Cecchin M."/>
            <person name="Marcolungo L."/>
            <person name="Rossato M."/>
            <person name="Girolomoni L."/>
            <person name="Cosentino E."/>
            <person name="Cuine S."/>
            <person name="Li-Beisson Y."/>
            <person name="Delledonne M."/>
            <person name="Ballottari M."/>
        </authorList>
    </citation>
    <scope>NUCLEOTIDE SEQUENCE</scope>
    <source>
        <strain evidence="2">211/11P</strain>
        <tissue evidence="2">Whole cell</tissue>
    </source>
</reference>
<dbReference type="AlphaFoldDB" id="A0A9D4YTX4"/>
<sequence length="68" mass="7256">MTVQPFPRCGRRQLQDSGSSPDVVHIQTYSKVEEGASFVNAAQHVAVDMGSGMGTVVPPPAGDKRLLF</sequence>
<keyword evidence="3" id="KW-1185">Reference proteome</keyword>
<dbReference type="EMBL" id="SIDB01000011">
    <property type="protein sequence ID" value="KAI3425866.1"/>
    <property type="molecule type" value="Genomic_DNA"/>
</dbReference>